<evidence type="ECO:0000256" key="3">
    <source>
        <dbReference type="ARBA" id="ARBA00022787"/>
    </source>
</evidence>
<feature type="region of interest" description="Disordered" evidence="6">
    <location>
        <begin position="229"/>
        <end position="275"/>
    </location>
</feature>
<dbReference type="FunFam" id="3.40.50.300:FF:000416">
    <property type="entry name" value="p-loop nucleoside triphosphate hydrolase superfamily protein"/>
    <property type="match status" value="1"/>
</dbReference>
<dbReference type="PROSITE" id="PS00674">
    <property type="entry name" value="AAA"/>
    <property type="match status" value="1"/>
</dbReference>
<keyword evidence="9" id="KW-1185">Reference proteome</keyword>
<keyword evidence="4" id="KW-0067">ATP-binding</keyword>
<evidence type="ECO:0000256" key="6">
    <source>
        <dbReference type="SAM" id="MobiDB-lite"/>
    </source>
</evidence>
<dbReference type="Pfam" id="PF24933">
    <property type="entry name" value="DUF7751"/>
    <property type="match status" value="1"/>
</dbReference>
<keyword evidence="3" id="KW-0472">Membrane</keyword>
<name>A0A8T0XRG2_PANVG</name>
<dbReference type="InterPro" id="IPR003960">
    <property type="entry name" value="ATPase_AAA_CS"/>
</dbReference>
<accession>A0A8T0XRG2</accession>
<dbReference type="GO" id="GO:0005524">
    <property type="term" value="F:ATP binding"/>
    <property type="evidence" value="ECO:0007669"/>
    <property type="project" value="UniProtKB-KW"/>
</dbReference>
<feature type="compositionally biased region" description="Acidic residues" evidence="6">
    <location>
        <begin position="229"/>
        <end position="259"/>
    </location>
</feature>
<feature type="compositionally biased region" description="Basic and acidic residues" evidence="6">
    <location>
        <begin position="323"/>
        <end position="333"/>
    </location>
</feature>
<reference evidence="8" key="1">
    <citation type="submission" date="2020-05" db="EMBL/GenBank/DDBJ databases">
        <title>WGS assembly of Panicum virgatum.</title>
        <authorList>
            <person name="Lovell J.T."/>
            <person name="Jenkins J."/>
            <person name="Shu S."/>
            <person name="Juenger T.E."/>
            <person name="Schmutz J."/>
        </authorList>
    </citation>
    <scope>NUCLEOTIDE SEQUENCE</scope>
    <source>
        <strain evidence="8">AP13</strain>
    </source>
</reference>
<dbReference type="InterPro" id="IPR056653">
    <property type="entry name" value="DUF7751"/>
</dbReference>
<dbReference type="SMART" id="SM00382">
    <property type="entry name" value="AAA"/>
    <property type="match status" value="1"/>
</dbReference>
<keyword evidence="3" id="KW-1000">Mitochondrion outer membrane</keyword>
<evidence type="ECO:0000256" key="1">
    <source>
        <dbReference type="ARBA" id="ARBA00004572"/>
    </source>
</evidence>
<dbReference type="Proteomes" id="UP000823388">
    <property type="component" value="Chromosome 1K"/>
</dbReference>
<dbReference type="PANTHER" id="PTHR45644">
    <property type="entry name" value="AAA ATPASE, PUTATIVE (AFU_ORTHOLOGUE AFUA_2G12920)-RELATED-RELATED"/>
    <property type="match status" value="1"/>
</dbReference>
<comment type="caution">
    <text evidence="8">The sequence shown here is derived from an EMBL/GenBank/DDBJ whole genome shotgun (WGS) entry which is preliminary data.</text>
</comment>
<keyword evidence="2" id="KW-0547">Nucleotide-binding</keyword>
<dbReference type="PANTHER" id="PTHR45644:SF56">
    <property type="entry name" value="AAA ATPASE, PUTATIVE (AFU_ORTHOLOGUE AFUA_2G12920)-RELATED"/>
    <property type="match status" value="1"/>
</dbReference>
<dbReference type="Gene3D" id="3.40.50.300">
    <property type="entry name" value="P-loop containing nucleotide triphosphate hydrolases"/>
    <property type="match status" value="1"/>
</dbReference>
<evidence type="ECO:0000256" key="5">
    <source>
        <dbReference type="ARBA" id="ARBA00023128"/>
    </source>
</evidence>
<dbReference type="Pfam" id="PF17862">
    <property type="entry name" value="AAA_lid_3"/>
    <property type="match status" value="1"/>
</dbReference>
<keyword evidence="5" id="KW-0496">Mitochondrion</keyword>
<dbReference type="InterPro" id="IPR027417">
    <property type="entry name" value="P-loop_NTPase"/>
</dbReference>
<evidence type="ECO:0000313" key="8">
    <source>
        <dbReference type="EMBL" id="KAG2661588.1"/>
    </source>
</evidence>
<dbReference type="Gene3D" id="1.10.8.60">
    <property type="match status" value="1"/>
</dbReference>
<dbReference type="InterPro" id="IPR003959">
    <property type="entry name" value="ATPase_AAA_core"/>
</dbReference>
<evidence type="ECO:0000259" key="7">
    <source>
        <dbReference type="SMART" id="SM00382"/>
    </source>
</evidence>
<dbReference type="AlphaFoldDB" id="A0A8T0XRG2"/>
<dbReference type="GO" id="GO:0016887">
    <property type="term" value="F:ATP hydrolysis activity"/>
    <property type="evidence" value="ECO:0007669"/>
    <property type="project" value="InterPro"/>
</dbReference>
<evidence type="ECO:0000256" key="2">
    <source>
        <dbReference type="ARBA" id="ARBA00022741"/>
    </source>
</evidence>
<dbReference type="GO" id="GO:0005741">
    <property type="term" value="C:mitochondrial outer membrane"/>
    <property type="evidence" value="ECO:0007669"/>
    <property type="project" value="UniProtKB-SubCell"/>
</dbReference>
<proteinExistence type="predicted"/>
<protein>
    <recommendedName>
        <fullName evidence="7">AAA+ ATPase domain-containing protein</fullName>
    </recommendedName>
</protein>
<gene>
    <name evidence="8" type="ORF">PVAP13_1KG208352</name>
</gene>
<dbReference type="InterPro" id="IPR041569">
    <property type="entry name" value="AAA_lid_3"/>
</dbReference>
<feature type="compositionally biased region" description="Low complexity" evidence="6">
    <location>
        <begin position="306"/>
        <end position="318"/>
    </location>
</feature>
<dbReference type="InterPro" id="IPR051701">
    <property type="entry name" value="Mito_OM_Translocase_MSP1"/>
</dbReference>
<dbReference type="SUPFAM" id="SSF52540">
    <property type="entry name" value="P-loop containing nucleoside triphosphate hydrolases"/>
    <property type="match status" value="1"/>
</dbReference>
<evidence type="ECO:0000256" key="4">
    <source>
        <dbReference type="ARBA" id="ARBA00022840"/>
    </source>
</evidence>
<feature type="region of interest" description="Disordered" evidence="6">
    <location>
        <begin position="305"/>
        <end position="333"/>
    </location>
</feature>
<dbReference type="Pfam" id="PF00004">
    <property type="entry name" value="AAA"/>
    <property type="match status" value="1"/>
</dbReference>
<dbReference type="PROSITE" id="PS51257">
    <property type="entry name" value="PROKAR_LIPOPROTEIN"/>
    <property type="match status" value="1"/>
</dbReference>
<sequence length="898" mass="100410">MYHAMRLRCLLMHPPLWSSSSSLGISASGISGGCFVRRFSAVGAPRPHGPSRRLCRFYSSKGGVGSAEAHGASAASSAAGSSGRCIEQEHARLGERDQQEWLSGERFLTGCKRRELPFLTRRERFRSEFLRRVVPWEKGTLSWQNFPYYVNESARQLLSECVASHLWHKGVTLEYGSRLESSGGRILLQSSPGTELYRERFVRALAHELRVPLLVLDSSVLAPYDYGEDYSESEVEDEHAESEDEGSESEMEDEGDEDWTSNNEKSGESDDEDALKSVEDLKKSVDDLKKLVPCTIEEFAKRIVGSEESTASDSSETPESPEEEKRPFQRGDRVKYVGDPAVSEADQRIILGKIPTQDGSRNAYTFISGRALSNGQRGEVYEINGDQVAVIFDPPTPTEKSHDHDEDITSKEENAKPTIYWVDAQDIAHDHDTESDDWHIALEALCEVLPSLEPIIVYFPDSSQWLSSAVSKSERREFVERIEEDRKIIISRHNLVKLHKVLEEHDLSCVELLHVKSDGVVLTKQKAEKVVGWARSHYLSSTTLPSIKGDRLIIPRESLDIAIERLKEQGITTKKSSQNLKVLAKDEYERNFISAVVPPNEIGVKFDDIGALEDVKRTLDELVTLPMRRPELFSHGNLLRPCKGVLLFGPPGTGKTLLAKALATEAGANFISITGSTLTSKWFGDAEKLTKALFSFASRLAPVIIFVDEVDSLLGARGGAFEHEATRRMRNEFMAAWDGLRSKESQRILILGATNRPFDLDDAVIRRLPRRIYVDLPDAQNRMKILKILLAKEKLESDFQFDELANATEGYSGSDLKNLCVAAAYRPVHELLEEEKKGGASNESSYLRPLKLDDFVQAKAKVSPSVSYDATSMNELRKWNEQYGEGGSRTKSPFGFGN</sequence>
<comment type="subcellular location">
    <subcellularLocation>
        <location evidence="1">Mitochondrion outer membrane</location>
        <topology evidence="1">Single-pass membrane protein</topology>
    </subcellularLocation>
</comment>
<feature type="domain" description="AAA+ ATPase" evidence="7">
    <location>
        <begin position="641"/>
        <end position="778"/>
    </location>
</feature>
<dbReference type="InterPro" id="IPR003593">
    <property type="entry name" value="AAA+_ATPase"/>
</dbReference>
<evidence type="ECO:0000313" key="9">
    <source>
        <dbReference type="Proteomes" id="UP000823388"/>
    </source>
</evidence>
<organism evidence="8 9">
    <name type="scientific">Panicum virgatum</name>
    <name type="common">Blackwell switchgrass</name>
    <dbReference type="NCBI Taxonomy" id="38727"/>
    <lineage>
        <taxon>Eukaryota</taxon>
        <taxon>Viridiplantae</taxon>
        <taxon>Streptophyta</taxon>
        <taxon>Embryophyta</taxon>
        <taxon>Tracheophyta</taxon>
        <taxon>Spermatophyta</taxon>
        <taxon>Magnoliopsida</taxon>
        <taxon>Liliopsida</taxon>
        <taxon>Poales</taxon>
        <taxon>Poaceae</taxon>
        <taxon>PACMAD clade</taxon>
        <taxon>Panicoideae</taxon>
        <taxon>Panicodae</taxon>
        <taxon>Paniceae</taxon>
        <taxon>Panicinae</taxon>
        <taxon>Panicum</taxon>
        <taxon>Panicum sect. Hiantes</taxon>
    </lineage>
</organism>
<dbReference type="EMBL" id="CM029037">
    <property type="protein sequence ID" value="KAG2661588.1"/>
    <property type="molecule type" value="Genomic_DNA"/>
</dbReference>